<keyword evidence="3" id="KW-1185">Reference proteome</keyword>
<dbReference type="RefSeq" id="WP_182541050.1">
    <property type="nucleotide sequence ID" value="NZ_JACGXA010000001.1"/>
</dbReference>
<evidence type="ECO:0000259" key="1">
    <source>
        <dbReference type="Pfam" id="PF07811"/>
    </source>
</evidence>
<name>A0A7W3PB82_9ACTN</name>
<dbReference type="InterPro" id="IPR049790">
    <property type="entry name" value="Rv3655c/TadE"/>
</dbReference>
<dbReference type="Pfam" id="PF07811">
    <property type="entry name" value="TadE"/>
    <property type="match status" value="1"/>
</dbReference>
<gene>
    <name evidence="2" type="ORF">FB382_003577</name>
</gene>
<evidence type="ECO:0000313" key="2">
    <source>
        <dbReference type="EMBL" id="MBA8805286.1"/>
    </source>
</evidence>
<organism evidence="2 3">
    <name type="scientific">Nocardioides ginsengisegetis</name>
    <dbReference type="NCBI Taxonomy" id="661491"/>
    <lineage>
        <taxon>Bacteria</taxon>
        <taxon>Bacillati</taxon>
        <taxon>Actinomycetota</taxon>
        <taxon>Actinomycetes</taxon>
        <taxon>Propionibacteriales</taxon>
        <taxon>Nocardioidaceae</taxon>
        <taxon>Nocardioides</taxon>
    </lineage>
</organism>
<dbReference type="Proteomes" id="UP000580910">
    <property type="component" value="Unassembled WGS sequence"/>
</dbReference>
<dbReference type="InterPro" id="IPR012495">
    <property type="entry name" value="TadE-like_dom"/>
</dbReference>
<reference evidence="2 3" key="1">
    <citation type="submission" date="2020-07" db="EMBL/GenBank/DDBJ databases">
        <title>Sequencing the genomes of 1000 actinobacteria strains.</title>
        <authorList>
            <person name="Klenk H.-P."/>
        </authorList>
    </citation>
    <scope>NUCLEOTIDE SEQUENCE [LARGE SCALE GENOMIC DNA]</scope>
    <source>
        <strain evidence="2 3">DSM 21349</strain>
    </source>
</reference>
<dbReference type="AlphaFoldDB" id="A0A7W3PB82"/>
<feature type="domain" description="TadE-like" evidence="1">
    <location>
        <begin position="9"/>
        <end position="51"/>
    </location>
</feature>
<dbReference type="EMBL" id="JACGXA010000001">
    <property type="protein sequence ID" value="MBA8805286.1"/>
    <property type="molecule type" value="Genomic_DNA"/>
</dbReference>
<dbReference type="NCBIfam" id="NF041390">
    <property type="entry name" value="TadE_Rv3655c"/>
    <property type="match status" value="1"/>
</dbReference>
<evidence type="ECO:0000313" key="3">
    <source>
        <dbReference type="Proteomes" id="UP000580910"/>
    </source>
</evidence>
<proteinExistence type="predicted"/>
<comment type="caution">
    <text evidence="2">The sequence shown here is derived from an EMBL/GenBank/DDBJ whole genome shotgun (WGS) entry which is preliminary data.</text>
</comment>
<protein>
    <submittedName>
        <fullName evidence="2">Flp pilus assembly protein TadG</fullName>
    </submittedName>
</protein>
<sequence>MRRAPGQCGAATAELALAMPLLLAVTVGLVWLLSVGAAQVRIVDAARESARAAARGDAEGVAVARGLAVAPDGSRITLGSDGDRVTVTATGEVAGPGGLFRFVPGVHLHATAVAAVEELP</sequence>
<accession>A0A7W3PB82</accession>